<reference evidence="1 2" key="1">
    <citation type="journal article" date="2023" name="Commun. Biol.">
        <title>Genome analysis of Parmales, the sister group of diatoms, reveals the evolutionary specialization of diatoms from phago-mixotrophs to photoautotrophs.</title>
        <authorList>
            <person name="Ban H."/>
            <person name="Sato S."/>
            <person name="Yoshikawa S."/>
            <person name="Yamada K."/>
            <person name="Nakamura Y."/>
            <person name="Ichinomiya M."/>
            <person name="Sato N."/>
            <person name="Blanc-Mathieu R."/>
            <person name="Endo H."/>
            <person name="Kuwata A."/>
            <person name="Ogata H."/>
        </authorList>
    </citation>
    <scope>NUCLEOTIDE SEQUENCE [LARGE SCALE GENOMIC DNA]</scope>
</reference>
<protein>
    <submittedName>
        <fullName evidence="1">Uncharacterized protein</fullName>
    </submittedName>
</protein>
<sequence>MIAEVASSGDAITTADGSSMAVLVRGCDPVMAQRAGLMLPPLLGGAQLVSATDDDSFFQLLDSRKFDAVLFAPGACRFSAAKQTIPGGNAATRHWTLEEYRAKVLETQGAEVPIVETVEERLIVPLTRKALGLD</sequence>
<keyword evidence="2" id="KW-1185">Reference proteome</keyword>
<comment type="caution">
    <text evidence="1">The sequence shown here is derived from an EMBL/GenBank/DDBJ whole genome shotgun (WGS) entry which is preliminary data.</text>
</comment>
<proteinExistence type="predicted"/>
<dbReference type="Proteomes" id="UP001165060">
    <property type="component" value="Unassembled WGS sequence"/>
</dbReference>
<evidence type="ECO:0000313" key="1">
    <source>
        <dbReference type="EMBL" id="GMI40547.1"/>
    </source>
</evidence>
<organism evidence="1 2">
    <name type="scientific">Tetraparma gracilis</name>
    <dbReference type="NCBI Taxonomy" id="2962635"/>
    <lineage>
        <taxon>Eukaryota</taxon>
        <taxon>Sar</taxon>
        <taxon>Stramenopiles</taxon>
        <taxon>Ochrophyta</taxon>
        <taxon>Bolidophyceae</taxon>
        <taxon>Parmales</taxon>
        <taxon>Triparmaceae</taxon>
        <taxon>Tetraparma</taxon>
    </lineage>
</organism>
<evidence type="ECO:0000313" key="2">
    <source>
        <dbReference type="Proteomes" id="UP001165060"/>
    </source>
</evidence>
<gene>
    <name evidence="1" type="ORF">TeGR_g13655</name>
</gene>
<name>A0ABQ6N513_9STRA</name>
<dbReference type="EMBL" id="BRYB01000942">
    <property type="protein sequence ID" value="GMI40547.1"/>
    <property type="molecule type" value="Genomic_DNA"/>
</dbReference>
<accession>A0ABQ6N513</accession>